<comment type="caution">
    <text evidence="20">The sequence shown here is derived from an EMBL/GenBank/DDBJ whole genome shotgun (WGS) entry which is preliminary data.</text>
</comment>
<dbReference type="GO" id="GO:0005524">
    <property type="term" value="F:ATP binding"/>
    <property type="evidence" value="ECO:0007669"/>
    <property type="project" value="UniProtKB-KW"/>
</dbReference>
<gene>
    <name evidence="20" type="ORF">ADL29_25445</name>
</gene>
<comment type="catalytic activity">
    <reaction evidence="15 17">
        <text>L-aspartate + ATP = 4-phospho-L-aspartate + ADP</text>
        <dbReference type="Rhea" id="RHEA:23776"/>
        <dbReference type="ChEBI" id="CHEBI:29991"/>
        <dbReference type="ChEBI" id="CHEBI:30616"/>
        <dbReference type="ChEBI" id="CHEBI:57535"/>
        <dbReference type="ChEBI" id="CHEBI:456216"/>
        <dbReference type="EC" id="2.7.2.4"/>
    </reaction>
</comment>
<dbReference type="NCBIfam" id="NF005155">
    <property type="entry name" value="PRK06635.1-4"/>
    <property type="match status" value="1"/>
</dbReference>
<evidence type="ECO:0000256" key="11">
    <source>
        <dbReference type="ARBA" id="ARBA00022777"/>
    </source>
</evidence>
<dbReference type="InterPro" id="IPR036393">
    <property type="entry name" value="AceGlu_kinase-like_sf"/>
</dbReference>
<evidence type="ECO:0000313" key="21">
    <source>
        <dbReference type="Proteomes" id="UP000037982"/>
    </source>
</evidence>
<dbReference type="NCBIfam" id="TIGR00656">
    <property type="entry name" value="asp_kin_monofn"/>
    <property type="match status" value="1"/>
</dbReference>
<dbReference type="CDD" id="cd04261">
    <property type="entry name" value="AAK_AKii-LysC-BS"/>
    <property type="match status" value="1"/>
</dbReference>
<feature type="binding site" evidence="16">
    <location>
        <position position="47"/>
    </location>
    <ligand>
        <name>substrate</name>
    </ligand>
</feature>
<evidence type="ECO:0000256" key="5">
    <source>
        <dbReference type="ARBA" id="ARBA00010122"/>
    </source>
</evidence>
<dbReference type="NCBIfam" id="NF005153">
    <property type="entry name" value="PRK06635.1-1"/>
    <property type="match status" value="1"/>
</dbReference>
<evidence type="ECO:0000259" key="19">
    <source>
        <dbReference type="PROSITE" id="PS51671"/>
    </source>
</evidence>
<dbReference type="GO" id="GO:0005829">
    <property type="term" value="C:cytosol"/>
    <property type="evidence" value="ECO:0007669"/>
    <property type="project" value="TreeGrafter"/>
</dbReference>
<feature type="binding site" evidence="16">
    <location>
        <begin position="210"/>
        <end position="211"/>
    </location>
    <ligand>
        <name>ATP</name>
        <dbReference type="ChEBI" id="CHEBI:30616"/>
    </ligand>
</feature>
<keyword evidence="9 17" id="KW-0808">Transferase</keyword>
<dbReference type="GO" id="GO:0009088">
    <property type="term" value="P:threonine biosynthetic process"/>
    <property type="evidence" value="ECO:0007669"/>
    <property type="project" value="UniProtKB-UniPathway"/>
</dbReference>
<evidence type="ECO:0000256" key="16">
    <source>
        <dbReference type="PIRSR" id="PIRSR000726-1"/>
    </source>
</evidence>
<feature type="binding site" evidence="16">
    <location>
        <position position="74"/>
    </location>
    <ligand>
        <name>substrate</name>
    </ligand>
</feature>
<comment type="pathway">
    <text evidence="4 18">Amino-acid biosynthesis; L-threonine biosynthesis; L-threonine from L-aspartate: step 1/5.</text>
</comment>
<dbReference type="Proteomes" id="UP000037982">
    <property type="component" value="Unassembled WGS sequence"/>
</dbReference>
<evidence type="ECO:0000256" key="14">
    <source>
        <dbReference type="ARBA" id="ARBA00023154"/>
    </source>
</evidence>
<evidence type="ECO:0000256" key="18">
    <source>
        <dbReference type="RuleBase" id="RU004249"/>
    </source>
</evidence>
<dbReference type="InterPro" id="IPR041740">
    <property type="entry name" value="AKii-LysC-BS"/>
</dbReference>
<sequence length="423" mass="44782">MGLVVQKYGGSSVADAEGIKRVAKRVVEAKKNGHQVVVVVSAMGDTTDELIDLAQEVSPMPSGREFDMLLTAGERISMALLAMAIKNLGHEAQSFTGSQAGVITDSVHNKARIIDVTPGRIKSSVDEGNIAIVAGFQGVSQDKKDITTLGRGGSDTTAVALAAALDAEVCEIYTDVDGVFTADPRVVKKARKIDWISFEDMLELASSGSKVLLHRCVEYARRYNIPIHVRSSFSGLKGTWVSNEPQGDQPMEQAIISGVAHDTSEAKVTVVGVPDKPGEAAQIFRAIADSEINIDMVVQNVSAASTGLTDISFTLPKDEGRKAVAALERTRAAVGFDSLRYDDQIAKISLVGAGMKTNPGVTATFFEALSNAGVNIELISTSEIRISVVTRADDVKEAVQAVHSAFGLDTESDEAVVYGGTGR</sequence>
<dbReference type="Gene3D" id="3.40.1160.10">
    <property type="entry name" value="Acetylglutamate kinase-like"/>
    <property type="match status" value="1"/>
</dbReference>
<evidence type="ECO:0000256" key="4">
    <source>
        <dbReference type="ARBA" id="ARBA00005139"/>
    </source>
</evidence>
<comment type="pathway">
    <text evidence="3 18">Amino-acid biosynthesis; L-methionine biosynthesis via de novo pathway; L-homoserine from L-aspartate: step 1/3.</text>
</comment>
<comment type="pathway">
    <text evidence="2 18">Amino-acid biosynthesis; L-lysine biosynthesis via DAP pathway; (S)-tetrahydrodipicolinate from L-aspartate: step 1/4.</text>
</comment>
<dbReference type="RefSeq" id="WP_046926849.1">
    <property type="nucleotide sequence ID" value="NZ_JBIAXE010000005.1"/>
</dbReference>
<evidence type="ECO:0000313" key="20">
    <source>
        <dbReference type="EMBL" id="KPC61137.1"/>
    </source>
</evidence>
<feature type="binding site" evidence="16">
    <location>
        <begin position="174"/>
        <end position="175"/>
    </location>
    <ligand>
        <name>ATP</name>
        <dbReference type="ChEBI" id="CHEBI:30616"/>
    </ligand>
</feature>
<evidence type="ECO:0000256" key="17">
    <source>
        <dbReference type="RuleBase" id="RU003448"/>
    </source>
</evidence>
<keyword evidence="14" id="KW-0457">Lysine biosynthesis</keyword>
<dbReference type="Pfam" id="PF22468">
    <property type="entry name" value="ACT_9"/>
    <property type="match status" value="2"/>
</dbReference>
<dbReference type="SUPFAM" id="SSF55021">
    <property type="entry name" value="ACT-like"/>
    <property type="match status" value="2"/>
</dbReference>
<dbReference type="Pfam" id="PF00696">
    <property type="entry name" value="AA_kinase"/>
    <property type="match status" value="1"/>
</dbReference>
<keyword evidence="10 16" id="KW-0547">Nucleotide-binding</keyword>
<evidence type="ECO:0000256" key="15">
    <source>
        <dbReference type="ARBA" id="ARBA00047872"/>
    </source>
</evidence>
<proteinExistence type="inferred from homology"/>
<dbReference type="InterPro" id="IPR054352">
    <property type="entry name" value="ACT_Aspartokinase"/>
</dbReference>
<dbReference type="GO" id="GO:0004072">
    <property type="term" value="F:aspartate kinase activity"/>
    <property type="evidence" value="ECO:0007669"/>
    <property type="project" value="UniProtKB-EC"/>
</dbReference>
<dbReference type="PROSITE" id="PS00324">
    <property type="entry name" value="ASPARTOKINASE"/>
    <property type="match status" value="1"/>
</dbReference>
<evidence type="ECO:0000256" key="12">
    <source>
        <dbReference type="ARBA" id="ARBA00022840"/>
    </source>
</evidence>
<dbReference type="GO" id="GO:0009089">
    <property type="term" value="P:lysine biosynthetic process via diaminopimelate"/>
    <property type="evidence" value="ECO:0007669"/>
    <property type="project" value="UniProtKB-UniPathway"/>
</dbReference>
<dbReference type="UniPathway" id="UPA00051">
    <property type="reaction ID" value="UER00462"/>
</dbReference>
<feature type="domain" description="ACT" evidence="19">
    <location>
        <begin position="268"/>
        <end position="353"/>
    </location>
</feature>
<evidence type="ECO:0000256" key="10">
    <source>
        <dbReference type="ARBA" id="ARBA00022741"/>
    </source>
</evidence>
<protein>
    <recommendedName>
        <fullName evidence="7 17">Aspartokinase</fullName>
        <ecNumber evidence="6 17">2.7.2.4</ecNumber>
    </recommendedName>
</protein>
<dbReference type="PROSITE" id="PS51671">
    <property type="entry name" value="ACT"/>
    <property type="match status" value="1"/>
</dbReference>
<evidence type="ECO:0000256" key="6">
    <source>
        <dbReference type="ARBA" id="ARBA00013059"/>
    </source>
</evidence>
<comment type="similarity">
    <text evidence="5 17">Belongs to the aspartokinase family.</text>
</comment>
<evidence type="ECO:0000256" key="7">
    <source>
        <dbReference type="ARBA" id="ARBA00016273"/>
    </source>
</evidence>
<evidence type="ECO:0000256" key="2">
    <source>
        <dbReference type="ARBA" id="ARBA00004766"/>
    </source>
</evidence>
<evidence type="ECO:0000256" key="1">
    <source>
        <dbReference type="ARBA" id="ARBA00002843"/>
    </source>
</evidence>
<dbReference type="UniPathway" id="UPA00050">
    <property type="reaction ID" value="UER00461"/>
</dbReference>
<dbReference type="FunFam" id="3.40.1160.10:FF:000002">
    <property type="entry name" value="Aspartokinase"/>
    <property type="match status" value="1"/>
</dbReference>
<dbReference type="InterPro" id="IPR001048">
    <property type="entry name" value="Asp/Glu/Uridylate_kinase"/>
</dbReference>
<evidence type="ECO:0000256" key="3">
    <source>
        <dbReference type="ARBA" id="ARBA00004986"/>
    </source>
</evidence>
<dbReference type="GO" id="GO:0019877">
    <property type="term" value="P:diaminopimelate biosynthetic process"/>
    <property type="evidence" value="ECO:0007669"/>
    <property type="project" value="UniProtKB-KW"/>
</dbReference>
<dbReference type="InterPro" id="IPR001341">
    <property type="entry name" value="Asp_kinase"/>
</dbReference>
<accession>A0A0N0XUX3</accession>
<dbReference type="EC" id="2.7.2.4" evidence="6 17"/>
<dbReference type="PIRSF" id="PIRSF000726">
    <property type="entry name" value="Asp_kin"/>
    <property type="match status" value="1"/>
</dbReference>
<evidence type="ECO:0000256" key="8">
    <source>
        <dbReference type="ARBA" id="ARBA00022605"/>
    </source>
</evidence>
<dbReference type="CDD" id="cd04923">
    <property type="entry name" value="ACT_AK-LysC-DapG-like_2"/>
    <property type="match status" value="1"/>
</dbReference>
<dbReference type="SUPFAM" id="SSF53633">
    <property type="entry name" value="Carbamate kinase-like"/>
    <property type="match status" value="1"/>
</dbReference>
<dbReference type="AlphaFoldDB" id="A0A0N0XUX3"/>
<dbReference type="UniPathway" id="UPA00034">
    <property type="reaction ID" value="UER00015"/>
</dbReference>
<dbReference type="NCBIfam" id="TIGR00657">
    <property type="entry name" value="asp_kinases"/>
    <property type="match status" value="1"/>
</dbReference>
<keyword evidence="21" id="KW-1185">Reference proteome</keyword>
<comment type="function">
    <text evidence="1">Catalyzes the phosphorylation of the beta-carboxyl group of aspartic acid with ATP to yield 4-phospho-L-aspartate, which is involved in the branched biosynthetic pathway leading to the biosynthesis of amino acids lysine, threonine, isoleucine and methionine.</text>
</comment>
<evidence type="ECO:0000256" key="13">
    <source>
        <dbReference type="ARBA" id="ARBA00022915"/>
    </source>
</evidence>
<evidence type="ECO:0000256" key="9">
    <source>
        <dbReference type="ARBA" id="ARBA00022679"/>
    </source>
</evidence>
<dbReference type="GO" id="GO:0009090">
    <property type="term" value="P:homoserine biosynthetic process"/>
    <property type="evidence" value="ECO:0007669"/>
    <property type="project" value="TreeGrafter"/>
</dbReference>
<dbReference type="PANTHER" id="PTHR21499">
    <property type="entry name" value="ASPARTATE KINASE"/>
    <property type="match status" value="1"/>
</dbReference>
<keyword evidence="8 18" id="KW-0028">Amino-acid biosynthesis</keyword>
<keyword evidence="11 17" id="KW-0418">Kinase</keyword>
<dbReference type="InterPro" id="IPR005260">
    <property type="entry name" value="Asp_kin_monofn"/>
</dbReference>
<dbReference type="CDD" id="cd04913">
    <property type="entry name" value="ACT_AKii-LysC-BS-like_1"/>
    <property type="match status" value="1"/>
</dbReference>
<organism evidence="20 21">
    <name type="scientific">Streptomyces chattanoogensis</name>
    <dbReference type="NCBI Taxonomy" id="66876"/>
    <lineage>
        <taxon>Bacteria</taxon>
        <taxon>Bacillati</taxon>
        <taxon>Actinomycetota</taxon>
        <taxon>Actinomycetes</taxon>
        <taxon>Kitasatosporales</taxon>
        <taxon>Streptomycetaceae</taxon>
        <taxon>Streptomyces</taxon>
    </lineage>
</organism>
<reference evidence="21" key="1">
    <citation type="submission" date="2015-07" db="EMBL/GenBank/DDBJ databases">
        <authorList>
            <person name="Ju K.-S."/>
            <person name="Doroghazi J.R."/>
            <person name="Metcalf W.W."/>
        </authorList>
    </citation>
    <scope>NUCLEOTIDE SEQUENCE [LARGE SCALE GENOMIC DNA]</scope>
    <source>
        <strain evidence="21">NRRL ISP-5002</strain>
    </source>
</reference>
<dbReference type="InterPro" id="IPR002912">
    <property type="entry name" value="ACT_dom"/>
</dbReference>
<name>A0A0N0XUX3_9ACTN</name>
<dbReference type="PATRIC" id="fig|66876.3.peg.5583"/>
<feature type="binding site" evidence="16">
    <location>
        <position position="185"/>
    </location>
    <ligand>
        <name>ATP</name>
        <dbReference type="ChEBI" id="CHEBI:30616"/>
    </ligand>
</feature>
<dbReference type="InterPro" id="IPR045865">
    <property type="entry name" value="ACT-like_dom_sf"/>
</dbReference>
<keyword evidence="12 16" id="KW-0067">ATP-binding</keyword>
<feature type="binding site" evidence="16">
    <location>
        <begin position="7"/>
        <end position="10"/>
    </location>
    <ligand>
        <name>ATP</name>
        <dbReference type="ChEBI" id="CHEBI:30616"/>
    </ligand>
</feature>
<keyword evidence="13" id="KW-0220">Diaminopimelate biosynthesis</keyword>
<dbReference type="EMBL" id="LGKG01000151">
    <property type="protein sequence ID" value="KPC61137.1"/>
    <property type="molecule type" value="Genomic_DNA"/>
</dbReference>
<dbReference type="NCBIfam" id="NF005154">
    <property type="entry name" value="PRK06635.1-2"/>
    <property type="match status" value="1"/>
</dbReference>
<dbReference type="InterPro" id="IPR018042">
    <property type="entry name" value="Aspartate_kinase_CS"/>
</dbReference>
<dbReference type="Gene3D" id="3.30.70.260">
    <property type="match status" value="2"/>
</dbReference>
<dbReference type="PANTHER" id="PTHR21499:SF3">
    <property type="entry name" value="ASPARTOKINASE"/>
    <property type="match status" value="1"/>
</dbReference>